<feature type="region of interest" description="Disordered" evidence="1">
    <location>
        <begin position="48"/>
        <end position="69"/>
    </location>
</feature>
<sequence length="69" mass="7657">MEKGSYTLIKDVRILPLLIGRLAGSSGKWEEAVIKCPHRAAIMVAKSSPGHHFLTDNRQSSKPQTSKRK</sequence>
<gene>
    <name evidence="2" type="ORF">Slati_4278000</name>
</gene>
<proteinExistence type="predicted"/>
<evidence type="ECO:0000256" key="1">
    <source>
        <dbReference type="SAM" id="MobiDB-lite"/>
    </source>
</evidence>
<name>A0AAW2TG13_9LAMI</name>
<dbReference type="EMBL" id="JACGWN010000015">
    <property type="protein sequence ID" value="KAL0402481.1"/>
    <property type="molecule type" value="Genomic_DNA"/>
</dbReference>
<accession>A0AAW2TG13</accession>
<organism evidence="2">
    <name type="scientific">Sesamum latifolium</name>
    <dbReference type="NCBI Taxonomy" id="2727402"/>
    <lineage>
        <taxon>Eukaryota</taxon>
        <taxon>Viridiplantae</taxon>
        <taxon>Streptophyta</taxon>
        <taxon>Embryophyta</taxon>
        <taxon>Tracheophyta</taxon>
        <taxon>Spermatophyta</taxon>
        <taxon>Magnoliopsida</taxon>
        <taxon>eudicotyledons</taxon>
        <taxon>Gunneridae</taxon>
        <taxon>Pentapetalae</taxon>
        <taxon>asterids</taxon>
        <taxon>lamiids</taxon>
        <taxon>Lamiales</taxon>
        <taxon>Pedaliaceae</taxon>
        <taxon>Sesamum</taxon>
    </lineage>
</organism>
<evidence type="ECO:0000313" key="2">
    <source>
        <dbReference type="EMBL" id="KAL0402481.1"/>
    </source>
</evidence>
<reference evidence="2" key="1">
    <citation type="submission" date="2020-06" db="EMBL/GenBank/DDBJ databases">
        <authorList>
            <person name="Li T."/>
            <person name="Hu X."/>
            <person name="Zhang T."/>
            <person name="Song X."/>
            <person name="Zhang H."/>
            <person name="Dai N."/>
            <person name="Sheng W."/>
            <person name="Hou X."/>
            <person name="Wei L."/>
        </authorList>
    </citation>
    <scope>NUCLEOTIDE SEQUENCE</scope>
    <source>
        <strain evidence="2">KEN1</strain>
        <tissue evidence="2">Leaf</tissue>
    </source>
</reference>
<feature type="compositionally biased region" description="Polar residues" evidence="1">
    <location>
        <begin position="56"/>
        <end position="69"/>
    </location>
</feature>
<dbReference type="AlphaFoldDB" id="A0AAW2TG13"/>
<reference evidence="2" key="2">
    <citation type="journal article" date="2024" name="Plant">
        <title>Genomic evolution and insights into agronomic trait innovations of Sesamum species.</title>
        <authorList>
            <person name="Miao H."/>
            <person name="Wang L."/>
            <person name="Qu L."/>
            <person name="Liu H."/>
            <person name="Sun Y."/>
            <person name="Le M."/>
            <person name="Wang Q."/>
            <person name="Wei S."/>
            <person name="Zheng Y."/>
            <person name="Lin W."/>
            <person name="Duan Y."/>
            <person name="Cao H."/>
            <person name="Xiong S."/>
            <person name="Wang X."/>
            <person name="Wei L."/>
            <person name="Li C."/>
            <person name="Ma Q."/>
            <person name="Ju M."/>
            <person name="Zhao R."/>
            <person name="Li G."/>
            <person name="Mu C."/>
            <person name="Tian Q."/>
            <person name="Mei H."/>
            <person name="Zhang T."/>
            <person name="Gao T."/>
            <person name="Zhang H."/>
        </authorList>
    </citation>
    <scope>NUCLEOTIDE SEQUENCE</scope>
    <source>
        <strain evidence="2">KEN1</strain>
    </source>
</reference>
<comment type="caution">
    <text evidence="2">The sequence shown here is derived from an EMBL/GenBank/DDBJ whole genome shotgun (WGS) entry which is preliminary data.</text>
</comment>
<protein>
    <submittedName>
        <fullName evidence="2">Uncharacterized protein</fullName>
    </submittedName>
</protein>